<evidence type="ECO:0000313" key="5">
    <source>
        <dbReference type="Proteomes" id="UP000182276"/>
    </source>
</evidence>
<name>A0A8D3Y0D9_9GAMM</name>
<feature type="transmembrane region" description="Helical" evidence="1">
    <location>
        <begin position="30"/>
        <end position="49"/>
    </location>
</feature>
<dbReference type="Proteomes" id="UP000182276">
    <property type="component" value="Unassembled WGS sequence"/>
</dbReference>
<dbReference type="AlphaFoldDB" id="A0A8D3Y0D9"/>
<keyword evidence="1" id="KW-0472">Membrane</keyword>
<dbReference type="EMBL" id="CP007511">
    <property type="protein sequence ID" value="AJE15054.1"/>
    <property type="molecule type" value="Genomic_DNA"/>
</dbReference>
<organism evidence="2 4">
    <name type="scientific">Stutzerimonas balearica DSM 6083</name>
    <dbReference type="NCBI Taxonomy" id="1123016"/>
    <lineage>
        <taxon>Bacteria</taxon>
        <taxon>Pseudomonadati</taxon>
        <taxon>Pseudomonadota</taxon>
        <taxon>Gammaproteobacteria</taxon>
        <taxon>Pseudomonadales</taxon>
        <taxon>Pseudomonadaceae</taxon>
        <taxon>Stutzerimonas</taxon>
    </lineage>
</organism>
<evidence type="ECO:0000256" key="1">
    <source>
        <dbReference type="SAM" id="Phobius"/>
    </source>
</evidence>
<dbReference type="EMBL" id="FNHO01000003">
    <property type="protein sequence ID" value="SDM22036.1"/>
    <property type="molecule type" value="Genomic_DNA"/>
</dbReference>
<dbReference type="KEGG" id="pbm:CL52_08325"/>
<proteinExistence type="predicted"/>
<keyword evidence="1" id="KW-0812">Transmembrane</keyword>
<keyword evidence="1" id="KW-1133">Transmembrane helix</keyword>
<reference evidence="3 5" key="2">
    <citation type="submission" date="2016-10" db="EMBL/GenBank/DDBJ databases">
        <authorList>
            <person name="Varghese N."/>
            <person name="Submissions S."/>
        </authorList>
    </citation>
    <scope>NUCLEOTIDE SEQUENCE [LARGE SCALE GENOMIC DNA]</scope>
    <source>
        <strain evidence="3 5">DSM 6083</strain>
    </source>
</reference>
<evidence type="ECO:0000313" key="3">
    <source>
        <dbReference type="EMBL" id="SDM22036.1"/>
    </source>
</evidence>
<feature type="transmembrane region" description="Helical" evidence="1">
    <location>
        <begin position="56"/>
        <end position="75"/>
    </location>
</feature>
<dbReference type="GeneID" id="77259924"/>
<sequence length="411" mass="45179">MDALLILAGLLLMLAGMVWLVTLAFGTSLFWGIGSLMPPFTLAYLFAHWSVARRAVLTIGLGIIPLVVGLSMLAARAPEKLDAILALEWLPQPEAAQPGGLLHGQLNGQAFRPEHGELIDGVLSLRSGSGFYANQEVRIELREPPADALRLDVLPDDEGPLPTVRIAWLEPGRDLPESRVIQHGYTLHLVVAEQAPNRLVGRFHLVLPPQYATSLSGEVELYTDRLRYRDGQVDRTVDSTDTIAYVLEDYLQRRHASRDVNLTSPLGQLPLAEHAFSLPVEARVDGVPTHLQLALSKGAEGWSVEDDAYPPLPPAVEQPVEAREPAPVRTPPVRSHDRRKRFSMARLLREPATYDNMLVRAHTERGGVAEGRFAGLDAEGRLRIRRMLGGPGEAYFNLAPGEIVLLEALEP</sequence>
<evidence type="ECO:0000313" key="4">
    <source>
        <dbReference type="Proteomes" id="UP000031271"/>
    </source>
</evidence>
<keyword evidence="5" id="KW-1185">Reference proteome</keyword>
<evidence type="ECO:0000313" key="2">
    <source>
        <dbReference type="EMBL" id="AJE15054.1"/>
    </source>
</evidence>
<gene>
    <name evidence="2" type="ORF">CL52_08325</name>
    <name evidence="3" type="ORF">SAMN05660875_10398</name>
</gene>
<protein>
    <submittedName>
        <fullName evidence="2">MFS transporter</fullName>
    </submittedName>
</protein>
<reference evidence="2 4" key="3">
    <citation type="journal article" name="Genome Announc.">
        <title>Complete Genome Sequence of Pseudomonas balearica DSM 6083T.</title>
        <authorList>
            <person name="Bennasar-Figueras A."/>
            <person name="Salva-Serra F."/>
            <person name="Jaen-Luchoro D."/>
            <person name="Segui C."/>
            <person name="Aliaga F."/>
            <person name="Busquets A."/>
            <person name="Gomila M."/>
            <person name="Moore E.R."/>
            <person name="Lalucat J."/>
        </authorList>
    </citation>
    <scope>NUCLEOTIDE SEQUENCE [LARGE SCALE GENOMIC DNA]</scope>
    <source>
        <strain evidence="4">DSM 6083</strain>
        <strain evidence="2">DSM6083</strain>
    </source>
</reference>
<accession>A0A8D3Y0D9</accession>
<reference evidence="4" key="1">
    <citation type="submission" date="2014-03" db="EMBL/GenBank/DDBJ databases">
        <title>Complete genome of Pseudomonas balearica DSM 6083T, a sewage water isolate from an enrichment with 2-methylnaphthalene.</title>
        <authorList>
            <person name="Salva-Serra F."/>
            <person name="Jaen-Luchoro D."/>
            <person name="Busquets A."/>
            <person name="Pena A."/>
            <person name="Gomila M."/>
            <person name="Bosch R."/>
            <person name="Nogales B."/>
            <person name="Garcia-Valdes E."/>
            <person name="Lalucat J."/>
            <person name="Bennasar A."/>
        </authorList>
    </citation>
    <scope>NUCLEOTIDE SEQUENCE [LARGE SCALE GENOMIC DNA]</scope>
    <source>
        <strain evidence="4">DSM 6083</strain>
    </source>
</reference>
<dbReference type="RefSeq" id="WP_043219738.1">
    <property type="nucleotide sequence ID" value="NZ_CP007511.1"/>
</dbReference>
<dbReference type="Proteomes" id="UP000031271">
    <property type="component" value="Chromosome"/>
</dbReference>